<comment type="function">
    <text evidence="10">Accessory subunit that is involved in the functional assembly of the mitochondrial respiratory chain complex I. Complex I has an NADH dehydrogenase activity with ubiquinone as an immediate electron acceptor and mediates the transfer of electrons from NADH to the respiratory chain.</text>
</comment>
<dbReference type="InterPro" id="IPR039993">
    <property type="entry name" value="NDUFB10"/>
</dbReference>
<accession>A0A3P8WG45</accession>
<comment type="similarity">
    <text evidence="2">Belongs to the complex I NDUFB10 subunit family.</text>
</comment>
<reference evidence="13 14" key="1">
    <citation type="journal article" date="2014" name="Nat. Genet.">
        <title>Whole-genome sequence of a flatfish provides insights into ZW sex chromosome evolution and adaptation to a benthic lifestyle.</title>
        <authorList>
            <person name="Chen S."/>
            <person name="Zhang G."/>
            <person name="Shao C."/>
            <person name="Huang Q."/>
            <person name="Liu G."/>
            <person name="Zhang P."/>
            <person name="Song W."/>
            <person name="An N."/>
            <person name="Chalopin D."/>
            <person name="Volff J.N."/>
            <person name="Hong Y."/>
            <person name="Li Q."/>
            <person name="Sha Z."/>
            <person name="Zhou H."/>
            <person name="Xie M."/>
            <person name="Yu Q."/>
            <person name="Liu Y."/>
            <person name="Xiang H."/>
            <person name="Wang N."/>
            <person name="Wu K."/>
            <person name="Yang C."/>
            <person name="Zhou Q."/>
            <person name="Liao X."/>
            <person name="Yang L."/>
            <person name="Hu Q."/>
            <person name="Zhang J."/>
            <person name="Meng L."/>
            <person name="Jin L."/>
            <person name="Tian Y."/>
            <person name="Lian J."/>
            <person name="Yang J."/>
            <person name="Miao G."/>
            <person name="Liu S."/>
            <person name="Liang Z."/>
            <person name="Yan F."/>
            <person name="Li Y."/>
            <person name="Sun B."/>
            <person name="Zhang H."/>
            <person name="Zhang J."/>
            <person name="Zhu Y."/>
            <person name="Du M."/>
            <person name="Zhao Y."/>
            <person name="Schartl M."/>
            <person name="Tang Q."/>
            <person name="Wang J."/>
        </authorList>
    </citation>
    <scope>NUCLEOTIDE SEQUENCE</scope>
</reference>
<keyword evidence="4" id="KW-0813">Transport</keyword>
<reference evidence="13" key="2">
    <citation type="submission" date="2025-08" db="UniProtKB">
        <authorList>
            <consortium name="Ensembl"/>
        </authorList>
    </citation>
    <scope>IDENTIFICATION</scope>
</reference>
<keyword evidence="14" id="KW-1185">Reference proteome</keyword>
<keyword evidence="6" id="KW-0999">Mitochondrion inner membrane</keyword>
<sequence length="194" mass="22802">MLSFKQWQHLCPACHIPLEASPPRGTSLHPAPLFEKYSVIGTCIVLCIVYSFSEMLSGDTPLLNQLFSFCHIEFLDFLRIKNRPVYYHQRFRRVPDLTECEEGDYVCQYEAEMQWKRDYKVDQEILNVMRERLMGCKKREGVNYLVFCTKETQQFDEVFNSYVSRYGNLGAHASARKCLMKQKERMIEAQAKST</sequence>
<keyword evidence="8" id="KW-0496">Mitochondrion</keyword>
<name>A0A3P8WG45_CYNSE</name>
<organism evidence="13 14">
    <name type="scientific">Cynoglossus semilaevis</name>
    <name type="common">Tongue sole</name>
    <dbReference type="NCBI Taxonomy" id="244447"/>
    <lineage>
        <taxon>Eukaryota</taxon>
        <taxon>Metazoa</taxon>
        <taxon>Chordata</taxon>
        <taxon>Craniata</taxon>
        <taxon>Vertebrata</taxon>
        <taxon>Euteleostomi</taxon>
        <taxon>Actinopterygii</taxon>
        <taxon>Neopterygii</taxon>
        <taxon>Teleostei</taxon>
        <taxon>Neoteleostei</taxon>
        <taxon>Acanthomorphata</taxon>
        <taxon>Carangaria</taxon>
        <taxon>Pleuronectiformes</taxon>
        <taxon>Pleuronectoidei</taxon>
        <taxon>Cynoglossidae</taxon>
        <taxon>Cynoglossinae</taxon>
        <taxon>Cynoglossus</taxon>
    </lineage>
</organism>
<dbReference type="GeneTree" id="ENSGT00390000006348"/>
<dbReference type="STRING" id="244447.ENSCSEP00000024556"/>
<evidence type="ECO:0000256" key="2">
    <source>
        <dbReference type="ARBA" id="ARBA00008317"/>
    </source>
</evidence>
<keyword evidence="9" id="KW-0472">Membrane</keyword>
<reference evidence="13" key="3">
    <citation type="submission" date="2025-09" db="UniProtKB">
        <authorList>
            <consortium name="Ensembl"/>
        </authorList>
    </citation>
    <scope>IDENTIFICATION</scope>
</reference>
<dbReference type="GO" id="GO:0005743">
    <property type="term" value="C:mitochondrial inner membrane"/>
    <property type="evidence" value="ECO:0007669"/>
    <property type="project" value="UniProtKB-SubCell"/>
</dbReference>
<evidence type="ECO:0000256" key="10">
    <source>
        <dbReference type="ARBA" id="ARBA00024857"/>
    </source>
</evidence>
<evidence type="ECO:0000313" key="13">
    <source>
        <dbReference type="Ensembl" id="ENSCSEP00000024556.1"/>
    </source>
</evidence>
<dbReference type="AlphaFoldDB" id="A0A3P8WG45"/>
<dbReference type="PANTHER" id="PTHR13094">
    <property type="entry name" value="NADH-UBIQUINONE OXIDOREDUCTASE PDSW SUBUNIT"/>
    <property type="match status" value="1"/>
</dbReference>
<evidence type="ECO:0000256" key="9">
    <source>
        <dbReference type="ARBA" id="ARBA00023136"/>
    </source>
</evidence>
<evidence type="ECO:0000256" key="3">
    <source>
        <dbReference type="ARBA" id="ARBA00014109"/>
    </source>
</evidence>
<dbReference type="InParanoid" id="A0A3P8WG45"/>
<evidence type="ECO:0000256" key="6">
    <source>
        <dbReference type="ARBA" id="ARBA00022792"/>
    </source>
</evidence>
<keyword evidence="7" id="KW-0249">Electron transport</keyword>
<evidence type="ECO:0000256" key="4">
    <source>
        <dbReference type="ARBA" id="ARBA00022448"/>
    </source>
</evidence>
<evidence type="ECO:0000256" key="11">
    <source>
        <dbReference type="ARBA" id="ARBA00030372"/>
    </source>
</evidence>
<evidence type="ECO:0000256" key="1">
    <source>
        <dbReference type="ARBA" id="ARBA00004443"/>
    </source>
</evidence>
<dbReference type="PANTHER" id="PTHR13094:SF1">
    <property type="entry name" value="NADH DEHYDROGENASE [UBIQUINONE] 1 BETA SUBCOMPLEX SUBUNIT 10"/>
    <property type="match status" value="1"/>
</dbReference>
<protein>
    <recommendedName>
        <fullName evidence="3">NADH dehydrogenase [ubiquinone] 1 beta subcomplex subunit 10</fullName>
    </recommendedName>
    <alternativeName>
        <fullName evidence="11">Complex I-PDSW</fullName>
    </alternativeName>
    <alternativeName>
        <fullName evidence="12">NADH-ubiquinone oxidoreductase PDSW subunit</fullName>
    </alternativeName>
</protein>
<evidence type="ECO:0000256" key="7">
    <source>
        <dbReference type="ARBA" id="ARBA00022982"/>
    </source>
</evidence>
<proteinExistence type="inferred from homology"/>
<dbReference type="Proteomes" id="UP000265120">
    <property type="component" value="Chromosome 17"/>
</dbReference>
<dbReference type="Ensembl" id="ENSCSET00000024887.1">
    <property type="protein sequence ID" value="ENSCSEP00000024556.1"/>
    <property type="gene ID" value="ENSCSEG00000015686.1"/>
</dbReference>
<comment type="subcellular location">
    <subcellularLocation>
        <location evidence="1">Mitochondrion inner membrane</location>
        <topology evidence="1">Peripheral membrane protein</topology>
        <orientation evidence="1">Matrix side</orientation>
    </subcellularLocation>
</comment>
<evidence type="ECO:0000256" key="8">
    <source>
        <dbReference type="ARBA" id="ARBA00023128"/>
    </source>
</evidence>
<evidence type="ECO:0000256" key="5">
    <source>
        <dbReference type="ARBA" id="ARBA00022660"/>
    </source>
</evidence>
<evidence type="ECO:0000256" key="12">
    <source>
        <dbReference type="ARBA" id="ARBA00032549"/>
    </source>
</evidence>
<dbReference type="Pfam" id="PF10249">
    <property type="entry name" value="NDUFB10"/>
    <property type="match status" value="1"/>
</dbReference>
<dbReference type="InterPro" id="IPR019377">
    <property type="entry name" value="NADH_UbQ_OxRdtase_su10"/>
</dbReference>
<evidence type="ECO:0000313" key="14">
    <source>
        <dbReference type="Proteomes" id="UP000265120"/>
    </source>
</evidence>
<keyword evidence="5" id="KW-0679">Respiratory chain</keyword>
<dbReference type="GO" id="GO:0045271">
    <property type="term" value="C:respiratory chain complex I"/>
    <property type="evidence" value="ECO:0007669"/>
    <property type="project" value="UniProtKB-ARBA"/>
</dbReference>